<feature type="signal peptide" evidence="14">
    <location>
        <begin position="1"/>
        <end position="27"/>
    </location>
</feature>
<evidence type="ECO:0000313" key="18">
    <source>
        <dbReference type="WBParaSite" id="BPAG_0001124701-mRNA-1"/>
    </source>
</evidence>
<keyword evidence="13" id="KW-0407">Ion channel</keyword>
<dbReference type="Gene3D" id="3.40.50.410">
    <property type="entry name" value="von Willebrand factor, type A domain"/>
    <property type="match status" value="1"/>
</dbReference>
<comment type="subcellular location">
    <subcellularLocation>
        <location evidence="1">Membrane</location>
        <topology evidence="1">Single-pass type I membrane protein</topology>
    </subcellularLocation>
</comment>
<dbReference type="PANTHER" id="PTHR10166:SF37">
    <property type="entry name" value="STOLID, ISOFORM H"/>
    <property type="match status" value="1"/>
</dbReference>
<keyword evidence="10" id="KW-0406">Ion transport</keyword>
<keyword evidence="8" id="KW-0851">Voltage-gated channel</keyword>
<name>A0A158PRU5_BRUPA</name>
<keyword evidence="5" id="KW-0812">Transmembrane</keyword>
<evidence type="ECO:0000256" key="3">
    <source>
        <dbReference type="ARBA" id="ARBA00022568"/>
    </source>
</evidence>
<evidence type="ECO:0000313" key="17">
    <source>
        <dbReference type="Proteomes" id="UP000278627"/>
    </source>
</evidence>
<dbReference type="Pfam" id="PF13519">
    <property type="entry name" value="VWA_2"/>
    <property type="match status" value="1"/>
</dbReference>
<proteinExistence type="predicted"/>
<evidence type="ECO:0000256" key="2">
    <source>
        <dbReference type="ARBA" id="ARBA00022448"/>
    </source>
</evidence>
<keyword evidence="9" id="KW-1133">Transmembrane helix</keyword>
<dbReference type="GO" id="GO:0005891">
    <property type="term" value="C:voltage-gated calcium channel complex"/>
    <property type="evidence" value="ECO:0007669"/>
    <property type="project" value="TreeGrafter"/>
</dbReference>
<evidence type="ECO:0000256" key="14">
    <source>
        <dbReference type="SAM" id="SignalP"/>
    </source>
</evidence>
<evidence type="ECO:0000313" key="16">
    <source>
        <dbReference type="EMBL" id="VDN92395.1"/>
    </source>
</evidence>
<organism evidence="18">
    <name type="scientific">Brugia pahangi</name>
    <name type="common">Filarial nematode worm</name>
    <dbReference type="NCBI Taxonomy" id="6280"/>
    <lineage>
        <taxon>Eukaryota</taxon>
        <taxon>Metazoa</taxon>
        <taxon>Ecdysozoa</taxon>
        <taxon>Nematoda</taxon>
        <taxon>Chromadorea</taxon>
        <taxon>Rhabditida</taxon>
        <taxon>Spirurina</taxon>
        <taxon>Spiruromorpha</taxon>
        <taxon>Filarioidea</taxon>
        <taxon>Onchocercidae</taxon>
        <taxon>Brugia</taxon>
    </lineage>
</organism>
<dbReference type="Gene3D" id="3.30.450.20">
    <property type="entry name" value="PAS domain"/>
    <property type="match status" value="1"/>
</dbReference>
<dbReference type="EMBL" id="UZAD01013219">
    <property type="protein sequence ID" value="VDN92395.1"/>
    <property type="molecule type" value="Genomic_DNA"/>
</dbReference>
<keyword evidence="11" id="KW-0472">Membrane</keyword>
<keyword evidence="17" id="KW-1185">Reference proteome</keyword>
<evidence type="ECO:0000256" key="12">
    <source>
        <dbReference type="ARBA" id="ARBA00023180"/>
    </source>
</evidence>
<keyword evidence="2" id="KW-0813">Transport</keyword>
<dbReference type="InterPro" id="IPR013608">
    <property type="entry name" value="VWA_N"/>
</dbReference>
<keyword evidence="12" id="KW-0325">Glycoprotein</keyword>
<evidence type="ECO:0000256" key="10">
    <source>
        <dbReference type="ARBA" id="ARBA00023065"/>
    </source>
</evidence>
<evidence type="ECO:0000256" key="13">
    <source>
        <dbReference type="ARBA" id="ARBA00023303"/>
    </source>
</evidence>
<accession>A0A158PRU5</accession>
<evidence type="ECO:0000256" key="9">
    <source>
        <dbReference type="ARBA" id="ARBA00022989"/>
    </source>
</evidence>
<reference evidence="18" key="1">
    <citation type="submission" date="2016-04" db="UniProtKB">
        <authorList>
            <consortium name="WormBaseParasite"/>
        </authorList>
    </citation>
    <scope>IDENTIFICATION</scope>
</reference>
<keyword evidence="4" id="KW-0107">Calcium channel</keyword>
<evidence type="ECO:0000256" key="1">
    <source>
        <dbReference type="ARBA" id="ARBA00004479"/>
    </source>
</evidence>
<evidence type="ECO:0000256" key="11">
    <source>
        <dbReference type="ARBA" id="ARBA00023136"/>
    </source>
</evidence>
<evidence type="ECO:0000259" key="15">
    <source>
        <dbReference type="PROSITE" id="PS50234"/>
    </source>
</evidence>
<evidence type="ECO:0000256" key="5">
    <source>
        <dbReference type="ARBA" id="ARBA00022692"/>
    </source>
</evidence>
<protein>
    <submittedName>
        <fullName evidence="18">VWFA domain-containing protein</fullName>
    </submittedName>
</protein>
<gene>
    <name evidence="16" type="ORF">BPAG_LOCUS11209</name>
</gene>
<evidence type="ECO:0000256" key="6">
    <source>
        <dbReference type="ARBA" id="ARBA00022729"/>
    </source>
</evidence>
<dbReference type="InterPro" id="IPR036465">
    <property type="entry name" value="vWFA_dom_sf"/>
</dbReference>
<evidence type="ECO:0000256" key="8">
    <source>
        <dbReference type="ARBA" id="ARBA00022882"/>
    </source>
</evidence>
<dbReference type="Proteomes" id="UP000278627">
    <property type="component" value="Unassembled WGS sequence"/>
</dbReference>
<keyword evidence="6 14" id="KW-0732">Signal</keyword>
<evidence type="ECO:0000256" key="7">
    <source>
        <dbReference type="ARBA" id="ARBA00022837"/>
    </source>
</evidence>
<dbReference type="GO" id="GO:0005245">
    <property type="term" value="F:voltage-gated calcium channel activity"/>
    <property type="evidence" value="ECO:0007669"/>
    <property type="project" value="TreeGrafter"/>
</dbReference>
<feature type="chain" id="PRO_5043135247" evidence="14">
    <location>
        <begin position="28"/>
        <end position="1326"/>
    </location>
</feature>
<dbReference type="SUPFAM" id="SSF53300">
    <property type="entry name" value="vWA-like"/>
    <property type="match status" value="1"/>
</dbReference>
<dbReference type="InterPro" id="IPR051173">
    <property type="entry name" value="Ca_channel_alpha-2/delta"/>
</dbReference>
<dbReference type="STRING" id="6280.A0A158PRU5"/>
<sequence>MFSQLAVNWLRIPLLLLLLQQPHCCSSTEQLTLDMQKWAGLLSEQLQEMFSGATRENDIIAMYKNYGEVEIFDPQKELKRAKNAVEAYLKRRAKVAWEAKVSLESRNLANLTEHDVNDPTSTHFIRFMAAKQETDAARVYVHDHTASVIEVNSTRRFNLTPNANFYGIPTSLLSSAVHVPTPVYDRNPEVLLKIDWSNIDHLYRTNQEETHDLAFQMFCSESGFMRYYPAVSWVWDNRAEKLDLFDCRSTEWYINAATLSKNVIIMLDMSGSMLGQRFEIAKQTVEAILETLSDNDFFNILLFSKTVGFLDECSEKAGLLQATVRNKKMLRARLNSISSEGKAEYEKGLIKAFETLMKLPGSVNFTTPEELAVRRELAGGVLPADVHYIAVQDHILVIPNHLYQAMHNYTGKKAQFGCNDIIMLITDGAPSYFKQIFQLYNKNKSVRFFSFLIGEEATDVAQVKWMACDNKGFMVHISNLADVQEKVQHYIKVMSRTVGKHGTSFGERDAIWSGIYKERLKSRIKRVDPRTEMLVTTVSYPVIQDEKLMGVAAVSVPVTELAQLVHIINFGSQSYGFMLDNNGYVMFHPQMRPLDPETKQMKLNYNNIDILELEVPQNQQILNDHLSVKNRLQYDTSEMRSSMINCDNDNAYTLDILYATTNLERVYRQSNKYYSQCLKQSLFTYVFFAELRNGNSFEERLDLDNHRCGQCHPFSSILKLDIELNGSNSISPHQTDCSIGLAVAKGDEKRIKPKKEINYGDVKLLWRYCLLNNRDTHLTPEAAFREYVRKMRIDGRLPKHCECRKPLIDRFLFDMKVTNGLTNLWDINWKDNKKKQIHLVWFATASGMIKYWDELPDGLTNVNPYLPLMMTSETASVQKSATVTTGAQAMPKQQMSYQHFIKDLNRRSSEDQYFQRSVRMPGRLVVDVNKETYLWYQKETRSAYGHPENVSLLLTVTKALDIDGALLGVVGLELTLDCMAKIMKKFGCGPQDERRWCFLLDEHAYIVYSSLNTSISSTSGFSGGEAGVPKNFDLLGRWFGSVNRITERTMTLLLRNNYYTETTYVDYQAICKQSEMVMYTAGAAFRVNAIFGSLLHIWNRLLALLQNFAIVQIFTSLIHPYVDAYTATFTGDTDTFSCDKAAKYYLANWGIENWSGNGSRWEMPTSSALIADNLAERPCKHNPAKCAVKMYAHWVPNTNLLLVIIVQSNPVSSSSVCYDETRCPLSIPPEFITTFKQVDNASDKQRIISNINVVDSFSEDISDRRCRHVHAKQRKSPSKCVHSNEDESQYPCSQTASRLVSFDAGIPLLVAIICRLAYSYYDLSDY</sequence>
<dbReference type="SMART" id="SM00327">
    <property type="entry name" value="VWA"/>
    <property type="match status" value="1"/>
</dbReference>
<dbReference type="Pfam" id="PF08399">
    <property type="entry name" value="VWA_N"/>
    <property type="match status" value="1"/>
</dbReference>
<feature type="domain" description="VWFA" evidence="15">
    <location>
        <begin position="262"/>
        <end position="494"/>
    </location>
</feature>
<evidence type="ECO:0000256" key="4">
    <source>
        <dbReference type="ARBA" id="ARBA00022673"/>
    </source>
</evidence>
<keyword evidence="7" id="KW-0106">Calcium</keyword>
<dbReference type="WBParaSite" id="BPAG_0001124701-mRNA-1">
    <property type="protein sequence ID" value="BPAG_0001124701-mRNA-1"/>
    <property type="gene ID" value="BPAG_0001124701"/>
</dbReference>
<dbReference type="PROSITE" id="PS50234">
    <property type="entry name" value="VWFA"/>
    <property type="match status" value="1"/>
</dbReference>
<keyword evidence="3" id="KW-0109">Calcium transport</keyword>
<dbReference type="PANTHER" id="PTHR10166">
    <property type="entry name" value="VOLTAGE-DEPENDENT CALCIUM CHANNEL SUBUNIT ALPHA-2/DELTA-RELATED"/>
    <property type="match status" value="1"/>
</dbReference>
<reference evidence="16 17" key="2">
    <citation type="submission" date="2018-11" db="EMBL/GenBank/DDBJ databases">
        <authorList>
            <consortium name="Pathogen Informatics"/>
        </authorList>
    </citation>
    <scope>NUCLEOTIDE SEQUENCE [LARGE SCALE GENOMIC DNA]</scope>
</reference>
<dbReference type="InterPro" id="IPR002035">
    <property type="entry name" value="VWF_A"/>
</dbReference>